<dbReference type="InterPro" id="IPR029060">
    <property type="entry name" value="PIN-like_dom_sf"/>
</dbReference>
<evidence type="ECO:0000313" key="20">
    <source>
        <dbReference type="EMBL" id="SFR13948.1"/>
    </source>
</evidence>
<keyword evidence="10" id="KW-0269">Exonuclease</keyword>
<keyword evidence="4 16" id="KW-0808">Transferase</keyword>
<evidence type="ECO:0000256" key="10">
    <source>
        <dbReference type="ARBA" id="ARBA00022839"/>
    </source>
</evidence>
<dbReference type="InterPro" id="IPR018320">
    <property type="entry name" value="DNA_polymerase_1"/>
</dbReference>
<gene>
    <name evidence="16" type="primary">polA</name>
    <name evidence="20" type="ORF">SAMN05660706_12933</name>
</gene>
<dbReference type="Gene3D" id="3.40.50.1010">
    <property type="entry name" value="5'-nuclease"/>
    <property type="match status" value="1"/>
</dbReference>
<dbReference type="InterPro" id="IPR036279">
    <property type="entry name" value="5-3_exonuclease_C_sf"/>
</dbReference>
<dbReference type="InterPro" id="IPR019760">
    <property type="entry name" value="DNA-dir_DNA_pol_A_CS"/>
</dbReference>
<dbReference type="GO" id="GO:0008408">
    <property type="term" value="F:3'-5' exonuclease activity"/>
    <property type="evidence" value="ECO:0007669"/>
    <property type="project" value="InterPro"/>
</dbReference>
<comment type="similarity">
    <text evidence="1 16">Belongs to the DNA polymerase type-A family.</text>
</comment>
<dbReference type="Proteomes" id="UP000199584">
    <property type="component" value="Unassembled WGS sequence"/>
</dbReference>
<dbReference type="RefSeq" id="WP_092486254.1">
    <property type="nucleotide sequence ID" value="NZ_FOYM01000029.1"/>
</dbReference>
<dbReference type="Pfam" id="PF02739">
    <property type="entry name" value="5_3_exonuc_N"/>
    <property type="match status" value="1"/>
</dbReference>
<dbReference type="InterPro" id="IPR002421">
    <property type="entry name" value="5-3_exonuclease"/>
</dbReference>
<dbReference type="AlphaFoldDB" id="A0A1I6E8V7"/>
<dbReference type="SUPFAM" id="SSF53098">
    <property type="entry name" value="Ribonuclease H-like"/>
    <property type="match status" value="1"/>
</dbReference>
<dbReference type="Gene3D" id="1.10.150.20">
    <property type="entry name" value="5' to 3' exonuclease, C-terminal subdomain"/>
    <property type="match status" value="2"/>
</dbReference>
<reference evidence="21" key="1">
    <citation type="submission" date="2016-10" db="EMBL/GenBank/DDBJ databases">
        <authorList>
            <person name="Varghese N."/>
            <person name="Submissions S."/>
        </authorList>
    </citation>
    <scope>NUCLEOTIDE SEQUENCE [LARGE SCALE GENOMIC DNA]</scope>
    <source>
        <strain evidence="21">DSM 3669</strain>
    </source>
</reference>
<dbReference type="GO" id="GO:0008409">
    <property type="term" value="F:5'-3' exonuclease activity"/>
    <property type="evidence" value="ECO:0007669"/>
    <property type="project" value="InterPro"/>
</dbReference>
<evidence type="ECO:0000256" key="1">
    <source>
        <dbReference type="ARBA" id="ARBA00007705"/>
    </source>
</evidence>
<dbReference type="PROSITE" id="PS00447">
    <property type="entry name" value="DNA_POLYMERASE_A"/>
    <property type="match status" value="1"/>
</dbReference>
<dbReference type="Pfam" id="PF00476">
    <property type="entry name" value="DNA_pol_A"/>
    <property type="match status" value="1"/>
</dbReference>
<evidence type="ECO:0000256" key="2">
    <source>
        <dbReference type="ARBA" id="ARBA00012417"/>
    </source>
</evidence>
<dbReference type="Gene3D" id="3.30.420.10">
    <property type="entry name" value="Ribonuclease H-like superfamily/Ribonuclease H"/>
    <property type="match status" value="1"/>
</dbReference>
<keyword evidence="7" id="KW-0540">Nuclease</keyword>
<dbReference type="FunFam" id="1.10.150.20:FF:000003">
    <property type="entry name" value="DNA polymerase I"/>
    <property type="match status" value="1"/>
</dbReference>
<dbReference type="SMART" id="SM00482">
    <property type="entry name" value="POLAc"/>
    <property type="match status" value="1"/>
</dbReference>
<dbReference type="Pfam" id="PF01367">
    <property type="entry name" value="5_3_exonuc"/>
    <property type="match status" value="1"/>
</dbReference>
<dbReference type="InterPro" id="IPR054690">
    <property type="entry name" value="DNA_polI_exonuclease"/>
</dbReference>
<dbReference type="SUPFAM" id="SSF88723">
    <property type="entry name" value="PIN domain-like"/>
    <property type="match status" value="1"/>
</dbReference>
<evidence type="ECO:0000256" key="14">
    <source>
        <dbReference type="ARBA" id="ARBA00049244"/>
    </source>
</evidence>
<name>A0A1I6E8V7_9FIRM</name>
<dbReference type="FunFam" id="1.10.150.20:FF:000002">
    <property type="entry name" value="DNA polymerase I"/>
    <property type="match status" value="1"/>
</dbReference>
<evidence type="ECO:0000259" key="18">
    <source>
        <dbReference type="SMART" id="SM00475"/>
    </source>
</evidence>
<proteinExistence type="inferred from homology"/>
<keyword evidence="5 16" id="KW-0548">Nucleotidyltransferase</keyword>
<dbReference type="InterPro" id="IPR036397">
    <property type="entry name" value="RNaseH_sf"/>
</dbReference>
<dbReference type="NCBIfam" id="TIGR00593">
    <property type="entry name" value="pola"/>
    <property type="match status" value="1"/>
</dbReference>
<dbReference type="EMBL" id="FOYM01000029">
    <property type="protein sequence ID" value="SFR13948.1"/>
    <property type="molecule type" value="Genomic_DNA"/>
</dbReference>
<dbReference type="PANTHER" id="PTHR10133:SF27">
    <property type="entry name" value="DNA POLYMERASE NU"/>
    <property type="match status" value="1"/>
</dbReference>
<evidence type="ECO:0000256" key="6">
    <source>
        <dbReference type="ARBA" id="ARBA00022705"/>
    </source>
</evidence>
<dbReference type="InterPro" id="IPR008918">
    <property type="entry name" value="HhH2"/>
</dbReference>
<dbReference type="NCBIfam" id="NF004397">
    <property type="entry name" value="PRK05755.1"/>
    <property type="match status" value="1"/>
</dbReference>
<feature type="domain" description="DNA-directed DNA polymerase family A palm" evidence="19">
    <location>
        <begin position="637"/>
        <end position="844"/>
    </location>
</feature>
<protein>
    <recommendedName>
        <fullName evidence="3 15">DNA polymerase I</fullName>
        <ecNumber evidence="2 15">2.7.7.7</ecNumber>
    </recommendedName>
</protein>
<evidence type="ECO:0000256" key="11">
    <source>
        <dbReference type="ARBA" id="ARBA00022932"/>
    </source>
</evidence>
<dbReference type="SUPFAM" id="SSF47807">
    <property type="entry name" value="5' to 3' exonuclease, C-terminal subdomain"/>
    <property type="match status" value="1"/>
</dbReference>
<accession>A0A1I6E8V7</accession>
<evidence type="ECO:0000256" key="13">
    <source>
        <dbReference type="ARBA" id="ARBA00023204"/>
    </source>
</evidence>
<keyword evidence="12 16" id="KW-0238">DNA-binding</keyword>
<keyword evidence="21" id="KW-1185">Reference proteome</keyword>
<dbReference type="Pfam" id="PF22619">
    <property type="entry name" value="DNA_polI_exo1"/>
    <property type="match status" value="1"/>
</dbReference>
<dbReference type="Gene3D" id="3.30.70.370">
    <property type="match status" value="1"/>
</dbReference>
<feature type="domain" description="5'-3' exonuclease" evidence="18">
    <location>
        <begin position="3"/>
        <end position="262"/>
    </location>
</feature>
<dbReference type="GO" id="GO:0003887">
    <property type="term" value="F:DNA-directed DNA polymerase activity"/>
    <property type="evidence" value="ECO:0007669"/>
    <property type="project" value="UniProtKB-UniRule"/>
</dbReference>
<sequence length="882" mass="98349">MSRKLLLIIDGNSLTHRAFHALPPLSTSDGTVTNAVLGFTNMLFKVLEKIEPNYIAVAFDKSKTTFRHASYADYKAKRKATPAELRSQFPLVKEILRHMRIPVLELENYEADDIIGTLTRMAEENRMEAIVLTGDRDALQLVSPRVRVLLTHKGISEMEEYDEGKVWDRYGVSPPQLIDIKGLMGDASDNIPGVPGIGEKTALKLIQEHGTLEDVIADVEKLPARWRNKLEQYKDQAALSKELATIDCRVPLDVKPENLRWPGPDYQALLAAFSKLEFKALSRAIIEKAGATGAPDDKPGRQDAGEQPGLATYCVEYRTLFTAAELKDLKNQAGEAGAAAVAVTGTRSKGVDGAAMALSNGAVYLLPVQEQPRAIDALGDICAAPGIKKICHDGKEAIWLLHRHNRRMERLHFDVRVAAYLLNPGSAKNSLSDLALRYLNLVLPPQGPDALPAGADVIMRLADILHQKLVDFDMDRLYYEVELPLVSVLAEMETEGVAVDPQILTDMSGETGRQIDMIVKEIYALAGEQFNINSPKQLGYILFEKLKLPVLKRTKTGYSTDASVLEELAPAHAIVQKILEYRQLAKLKSTYIDGLFGLINTSTGRIHTTFHQDVTATGRLSSSNPNLQNIPIRLEQGRRIRKVFVPRREGNLILAADYSQIELRILAHMSGDPNLVQAFNEGQDIHTRTAAEVFNLPMEQVTPELRGRAKAVNFGIVYGISDFGLSRDIKVSRAEARKYIKSYFDRYSGVKKFIDRKITEAKDNGYVTTLLNRRRYLPDILSPNRVTRAFGERTAINTPIQGSAADIIKLAMVRINNELKNRGLQTKMILQVHDELIFDVPPEELPTVKDMVKEYMENALQLDVPLVVDLKVGPNWYDVRKV</sequence>
<dbReference type="SMART" id="SM00279">
    <property type="entry name" value="HhH2"/>
    <property type="match status" value="1"/>
</dbReference>
<dbReference type="OrthoDB" id="9806424at2"/>
<dbReference type="InterPro" id="IPR002562">
    <property type="entry name" value="3'-5'_exonuclease_dom"/>
</dbReference>
<dbReference type="STRING" id="39060.SAMN05660706_12933"/>
<comment type="subunit">
    <text evidence="16">Single-chain monomer with multiple functions.</text>
</comment>
<dbReference type="InterPro" id="IPR020045">
    <property type="entry name" value="DNA_polI_H3TH"/>
</dbReference>
<dbReference type="SMART" id="SM00475">
    <property type="entry name" value="53EXOc"/>
    <property type="match status" value="1"/>
</dbReference>
<dbReference type="SMART" id="SM00474">
    <property type="entry name" value="35EXOc"/>
    <property type="match status" value="1"/>
</dbReference>
<evidence type="ECO:0000313" key="21">
    <source>
        <dbReference type="Proteomes" id="UP000199584"/>
    </source>
</evidence>
<keyword evidence="9" id="KW-0378">Hydrolase</keyword>
<dbReference type="SUPFAM" id="SSF56672">
    <property type="entry name" value="DNA/RNA polymerases"/>
    <property type="match status" value="1"/>
</dbReference>
<dbReference type="PANTHER" id="PTHR10133">
    <property type="entry name" value="DNA POLYMERASE I"/>
    <property type="match status" value="1"/>
</dbReference>
<dbReference type="GO" id="GO:0003677">
    <property type="term" value="F:DNA binding"/>
    <property type="evidence" value="ECO:0007669"/>
    <property type="project" value="UniProtKB-UniRule"/>
</dbReference>
<evidence type="ECO:0000256" key="3">
    <source>
        <dbReference type="ARBA" id="ARBA00020311"/>
    </source>
</evidence>
<keyword evidence="13 16" id="KW-0234">DNA repair</keyword>
<evidence type="ECO:0000256" key="9">
    <source>
        <dbReference type="ARBA" id="ARBA00022801"/>
    </source>
</evidence>
<dbReference type="InterPro" id="IPR020046">
    <property type="entry name" value="5-3_exonucl_a-hlix_arch_N"/>
</dbReference>
<dbReference type="CDD" id="cd06140">
    <property type="entry name" value="DNA_polA_I_Bacillus_like_exo"/>
    <property type="match status" value="1"/>
</dbReference>
<dbReference type="CDD" id="cd09898">
    <property type="entry name" value="H3TH_53EXO"/>
    <property type="match status" value="1"/>
</dbReference>
<dbReference type="CDD" id="cd09859">
    <property type="entry name" value="PIN_53EXO"/>
    <property type="match status" value="1"/>
</dbReference>
<dbReference type="InterPro" id="IPR043502">
    <property type="entry name" value="DNA/RNA_pol_sf"/>
</dbReference>
<keyword evidence="6 16" id="KW-0235">DNA replication</keyword>
<dbReference type="Gene3D" id="1.20.1060.10">
    <property type="entry name" value="Taq DNA Polymerase, Chain T, domain 4"/>
    <property type="match status" value="1"/>
</dbReference>
<dbReference type="GO" id="GO:0006261">
    <property type="term" value="P:DNA-templated DNA replication"/>
    <property type="evidence" value="ECO:0007669"/>
    <property type="project" value="UniProtKB-UniRule"/>
</dbReference>
<evidence type="ECO:0000256" key="16">
    <source>
        <dbReference type="RuleBase" id="RU004460"/>
    </source>
</evidence>
<evidence type="ECO:0000256" key="15">
    <source>
        <dbReference type="NCBIfam" id="TIGR00593"/>
    </source>
</evidence>
<evidence type="ECO:0000256" key="12">
    <source>
        <dbReference type="ARBA" id="ARBA00023125"/>
    </source>
</evidence>
<dbReference type="FunFam" id="3.40.50.1010:FF:000001">
    <property type="entry name" value="DNA polymerase I"/>
    <property type="match status" value="1"/>
</dbReference>
<dbReference type="PRINTS" id="PR00868">
    <property type="entry name" value="DNAPOLI"/>
</dbReference>
<dbReference type="GO" id="GO:0006302">
    <property type="term" value="P:double-strand break repair"/>
    <property type="evidence" value="ECO:0007669"/>
    <property type="project" value="TreeGrafter"/>
</dbReference>
<dbReference type="CDD" id="cd08637">
    <property type="entry name" value="DNA_pol_A_pol_I_C"/>
    <property type="match status" value="1"/>
</dbReference>
<feature type="domain" description="3'-5' exonuclease" evidence="17">
    <location>
        <begin position="317"/>
        <end position="470"/>
    </location>
</feature>
<evidence type="ECO:0000259" key="17">
    <source>
        <dbReference type="SMART" id="SM00474"/>
    </source>
</evidence>
<evidence type="ECO:0000256" key="4">
    <source>
        <dbReference type="ARBA" id="ARBA00022679"/>
    </source>
</evidence>
<evidence type="ECO:0000259" key="19">
    <source>
        <dbReference type="SMART" id="SM00482"/>
    </source>
</evidence>
<dbReference type="InterPro" id="IPR012337">
    <property type="entry name" value="RNaseH-like_sf"/>
</dbReference>
<dbReference type="EC" id="2.7.7.7" evidence="2 15"/>
<evidence type="ECO:0000256" key="5">
    <source>
        <dbReference type="ARBA" id="ARBA00022695"/>
    </source>
</evidence>
<evidence type="ECO:0000256" key="8">
    <source>
        <dbReference type="ARBA" id="ARBA00022763"/>
    </source>
</evidence>
<keyword evidence="8 16" id="KW-0227">DNA damage</keyword>
<dbReference type="InterPro" id="IPR002298">
    <property type="entry name" value="DNA_polymerase_A"/>
</dbReference>
<comment type="catalytic activity">
    <reaction evidence="14 16">
        <text>DNA(n) + a 2'-deoxyribonucleoside 5'-triphosphate = DNA(n+1) + diphosphate</text>
        <dbReference type="Rhea" id="RHEA:22508"/>
        <dbReference type="Rhea" id="RHEA-COMP:17339"/>
        <dbReference type="Rhea" id="RHEA-COMP:17340"/>
        <dbReference type="ChEBI" id="CHEBI:33019"/>
        <dbReference type="ChEBI" id="CHEBI:61560"/>
        <dbReference type="ChEBI" id="CHEBI:173112"/>
        <dbReference type="EC" id="2.7.7.7"/>
    </reaction>
</comment>
<dbReference type="FunFam" id="1.20.1060.10:FF:000001">
    <property type="entry name" value="DNA polymerase I"/>
    <property type="match status" value="1"/>
</dbReference>
<evidence type="ECO:0000256" key="7">
    <source>
        <dbReference type="ARBA" id="ARBA00022722"/>
    </source>
</evidence>
<organism evidence="20 21">
    <name type="scientific">Desulfoscipio geothermicus DSM 3669</name>
    <dbReference type="NCBI Taxonomy" id="1121426"/>
    <lineage>
        <taxon>Bacteria</taxon>
        <taxon>Bacillati</taxon>
        <taxon>Bacillota</taxon>
        <taxon>Clostridia</taxon>
        <taxon>Eubacteriales</taxon>
        <taxon>Desulfallaceae</taxon>
        <taxon>Desulfoscipio</taxon>
    </lineage>
</organism>
<keyword evidence="11 16" id="KW-0239">DNA-directed DNA polymerase</keyword>
<dbReference type="InterPro" id="IPR001098">
    <property type="entry name" value="DNA-dir_DNA_pol_A_palm_dom"/>
</dbReference>